<accession>A0ABY9JZD7</accession>
<name>A0ABY9JZD7_9HYPH</name>
<dbReference type="Proteomes" id="UP001225788">
    <property type="component" value="Chromosome"/>
</dbReference>
<protein>
    <submittedName>
        <fullName evidence="1">Uncharacterized protein</fullName>
    </submittedName>
</protein>
<evidence type="ECO:0000313" key="1">
    <source>
        <dbReference type="EMBL" id="WLS01693.1"/>
    </source>
</evidence>
<reference evidence="1 2" key="1">
    <citation type="submission" date="2023-08" db="EMBL/GenBank/DDBJ databases">
        <title>Pathogen: clinical or host-associated sample.</title>
        <authorList>
            <person name="Hergert J."/>
            <person name="Casey R."/>
            <person name="Wagner J."/>
            <person name="Young E.L."/>
            <person name="Oakeson K.F."/>
        </authorList>
    </citation>
    <scope>NUCLEOTIDE SEQUENCE [LARGE SCALE GENOMIC DNA]</scope>
    <source>
        <strain evidence="1 2">UPHL-collab-2</strain>
    </source>
</reference>
<evidence type="ECO:0000313" key="2">
    <source>
        <dbReference type="Proteomes" id="UP001225788"/>
    </source>
</evidence>
<gene>
    <name evidence="1" type="ORF">Q9315_09550</name>
</gene>
<keyword evidence="2" id="KW-1185">Reference proteome</keyword>
<organism evidence="1 2">
    <name type="scientific">Shinella oryzae</name>
    <dbReference type="NCBI Taxonomy" id="2871820"/>
    <lineage>
        <taxon>Bacteria</taxon>
        <taxon>Pseudomonadati</taxon>
        <taxon>Pseudomonadota</taxon>
        <taxon>Alphaproteobacteria</taxon>
        <taxon>Hyphomicrobiales</taxon>
        <taxon>Rhizobiaceae</taxon>
        <taxon>Shinella</taxon>
    </lineage>
</organism>
<sequence>MQSEVFHVSRSSDGKREWYSARDAATGVSIPCECKDMAIALVTSLNSTFKHHLTAALSDKQAGEVKIKPLEWPNDSDWNIATSELGRYVVRPCLATNFSGQWLLRRAGAESSDKTLYPSEDAAKAAAQADYEQRIRSALVYVPAVESEPVAYLRLDNRTDIDGETYTGLQMSDVSDERAFPVYAHPPLREGEDSAEVFARIVAARKAYVEATEAYNARLALVNSERANGNWSMRVDDEARAMWDAQSAFIKAAQDETDAALAATGSASATTAKGGADV</sequence>
<dbReference type="EMBL" id="CP132314">
    <property type="protein sequence ID" value="WLS01693.1"/>
    <property type="molecule type" value="Genomic_DNA"/>
</dbReference>
<proteinExistence type="predicted"/>
<dbReference type="RefSeq" id="WP_306156754.1">
    <property type="nucleotide sequence ID" value="NZ_CP132314.1"/>
</dbReference>